<keyword evidence="2" id="KW-1185">Reference proteome</keyword>
<dbReference type="EMBL" id="SHKO01000001">
    <property type="protein sequence ID" value="RZT98319.1"/>
    <property type="molecule type" value="Genomic_DNA"/>
</dbReference>
<organism evidence="1 2">
    <name type="scientific">Advenella incenata</name>
    <dbReference type="NCBI Taxonomy" id="267800"/>
    <lineage>
        <taxon>Bacteria</taxon>
        <taxon>Pseudomonadati</taxon>
        <taxon>Pseudomonadota</taxon>
        <taxon>Betaproteobacteria</taxon>
        <taxon>Burkholderiales</taxon>
        <taxon>Alcaligenaceae</taxon>
    </lineage>
</organism>
<proteinExistence type="predicted"/>
<dbReference type="AlphaFoldDB" id="A0A4Q7VPM0"/>
<dbReference type="OrthoDB" id="8555546at2"/>
<name>A0A4Q7VPM0_9BURK</name>
<reference evidence="1 2" key="1">
    <citation type="submission" date="2019-02" db="EMBL/GenBank/DDBJ databases">
        <title>Genomic Encyclopedia of Type Strains, Phase IV (KMG-IV): sequencing the most valuable type-strain genomes for metagenomic binning, comparative biology and taxonomic classification.</title>
        <authorList>
            <person name="Goeker M."/>
        </authorList>
    </citation>
    <scope>NUCLEOTIDE SEQUENCE [LARGE SCALE GENOMIC DNA]</scope>
    <source>
        <strain evidence="1 2">DSM 23814</strain>
    </source>
</reference>
<evidence type="ECO:0000313" key="2">
    <source>
        <dbReference type="Proteomes" id="UP000293398"/>
    </source>
</evidence>
<evidence type="ECO:0000313" key="1">
    <source>
        <dbReference type="EMBL" id="RZT98319.1"/>
    </source>
</evidence>
<dbReference type="Proteomes" id="UP000293398">
    <property type="component" value="Unassembled WGS sequence"/>
</dbReference>
<comment type="caution">
    <text evidence="1">The sequence shown here is derived from an EMBL/GenBank/DDBJ whole genome shotgun (WGS) entry which is preliminary data.</text>
</comment>
<dbReference type="RefSeq" id="WP_130303036.1">
    <property type="nucleotide sequence ID" value="NZ_SHKO01000001.1"/>
</dbReference>
<protein>
    <submittedName>
        <fullName evidence="1">Uncharacterized protein</fullName>
    </submittedName>
</protein>
<accession>A0A4Q7VPM0</accession>
<gene>
    <name evidence="1" type="ORF">EV681_0095</name>
</gene>
<sequence length="370" mass="40337">MVTNLIANRYSTRLQALLLKPLLISLLAILGACASIGPDAIRNDQVDYADSIGQAATRQLLLNLVRVRHREVPSFIAVSQLVASYAVEYRGEASLSVLNRVTSAAQRQTLKETGGHLLAAGSYSDRPTITYSPIRGADAARMLLNPIPPGVLFALLASDQPAHLVLGIPVAAINGIRNVTGTRQELINEGKQFREIVGLFDELSSEERLALRFVEENGVRVAHLVLADRNAPGPRENRLRQLLDMDASKHDLPIVFGLGRGQPEELTIHTRSIIEVMRALSQVVPLRPGFKGEMTNGINPVDPLLTNVRIHAGNSAPSDAFAAVSHRGHWYWIDQDDVDTIELISFVMLLLNVADTTNSTQLPIITIPSS</sequence>